<accession>A0AC60PHU4</accession>
<proteinExistence type="predicted"/>
<protein>
    <submittedName>
        <fullName evidence="1">Uncharacterized protein</fullName>
    </submittedName>
</protein>
<name>A0AC60PHU4_IXOPE</name>
<evidence type="ECO:0000313" key="1">
    <source>
        <dbReference type="EMBL" id="KAG0420159.1"/>
    </source>
</evidence>
<dbReference type="EMBL" id="JABSTQ010010536">
    <property type="protein sequence ID" value="KAG0420159.1"/>
    <property type="molecule type" value="Genomic_DNA"/>
</dbReference>
<reference evidence="1 2" key="1">
    <citation type="journal article" date="2020" name="Cell">
        <title>Large-Scale Comparative Analyses of Tick Genomes Elucidate Their Genetic Diversity and Vector Capacities.</title>
        <authorList>
            <consortium name="Tick Genome and Microbiome Consortium (TIGMIC)"/>
            <person name="Jia N."/>
            <person name="Wang J."/>
            <person name="Shi W."/>
            <person name="Du L."/>
            <person name="Sun Y."/>
            <person name="Zhan W."/>
            <person name="Jiang J.F."/>
            <person name="Wang Q."/>
            <person name="Zhang B."/>
            <person name="Ji P."/>
            <person name="Bell-Sakyi L."/>
            <person name="Cui X.M."/>
            <person name="Yuan T.T."/>
            <person name="Jiang B.G."/>
            <person name="Yang W.F."/>
            <person name="Lam T.T."/>
            <person name="Chang Q.C."/>
            <person name="Ding S.J."/>
            <person name="Wang X.J."/>
            <person name="Zhu J.G."/>
            <person name="Ruan X.D."/>
            <person name="Zhao L."/>
            <person name="Wei J.T."/>
            <person name="Ye R.Z."/>
            <person name="Que T.C."/>
            <person name="Du C.H."/>
            <person name="Zhou Y.H."/>
            <person name="Cheng J.X."/>
            <person name="Dai P.F."/>
            <person name="Guo W.B."/>
            <person name="Han X.H."/>
            <person name="Huang E.J."/>
            <person name="Li L.F."/>
            <person name="Wei W."/>
            <person name="Gao Y.C."/>
            <person name="Liu J.Z."/>
            <person name="Shao H.Z."/>
            <person name="Wang X."/>
            <person name="Wang C.C."/>
            <person name="Yang T.C."/>
            <person name="Huo Q.B."/>
            <person name="Li W."/>
            <person name="Chen H.Y."/>
            <person name="Chen S.E."/>
            <person name="Zhou L.G."/>
            <person name="Ni X.B."/>
            <person name="Tian J.H."/>
            <person name="Sheng Y."/>
            <person name="Liu T."/>
            <person name="Pan Y.S."/>
            <person name="Xia L.Y."/>
            <person name="Li J."/>
            <person name="Zhao F."/>
            <person name="Cao W.C."/>
        </authorList>
    </citation>
    <scope>NUCLEOTIDE SEQUENCE [LARGE SCALE GENOMIC DNA]</scope>
    <source>
        <strain evidence="1">Iper-2018</strain>
    </source>
</reference>
<gene>
    <name evidence="1" type="ORF">HPB47_003636</name>
</gene>
<comment type="caution">
    <text evidence="1">The sequence shown here is derived from an EMBL/GenBank/DDBJ whole genome shotgun (WGS) entry which is preliminary data.</text>
</comment>
<sequence>MVAGGRDCGRDRKTVRCLVPGRRRGAISASPFATKRRNSSWDPQGRKSHWVVIGRRMNSAWYPRANQGENTYATVNQLCTRDAIPDVNVTRCSADLKPRKETRRGLATPTQTAVHLRLVSISLFLGELAPLLCKDGALIVHENIKHHKEAMQAGKDFLACVRHLENDLANQICSQRLQQVKENRRRLVPIVESIIFLGRQNIAFRGHRDDGALLQRENEGSLASNKGNFRELFASGYQAVTPHFMSTSSVLYRELHKARKDFVQFVDPRDDAEGSDSCTAEPALTGKVLEKVVQMLRNLGLDLEKCVGIAIDGCCVMTSELWGAINETRQQAPNAVHCLRFNHALNLSLSKSTRVKAVRNAAGTMKEVISFFTASSKRSKALKDALGNQLKGLCETRWVDRHDSVIQFRHSLPSVCEALDVVAKWQETKTAANAKILHVALSDDEFKVSIVCLSDLLANTLPLSRLFQKECVDIHETRNALGDTVEVLADRRSHGQETFVPLYEQAVVLADALDADILPPCVTIRQTYRLNVSNSDPEECYRQSVYLQLLDNVLEDLKSRLSNEALSVHSLSVFTPSFRRSTAEEDYITEIADLAERYCSYVGHEATTVKELIGAELRLWKAKWKRESEGGATVPSTAIGALGMCDDEVYPSFKRFLHLLDTLLMSVASAQRSLSTLRRLKPWLRSDMGETRLTDLALLNIHRDITMNNES</sequence>
<evidence type="ECO:0000313" key="2">
    <source>
        <dbReference type="Proteomes" id="UP000805193"/>
    </source>
</evidence>
<dbReference type="Proteomes" id="UP000805193">
    <property type="component" value="Unassembled WGS sequence"/>
</dbReference>
<keyword evidence="2" id="KW-1185">Reference proteome</keyword>
<organism evidence="1 2">
    <name type="scientific">Ixodes persulcatus</name>
    <name type="common">Taiga tick</name>
    <dbReference type="NCBI Taxonomy" id="34615"/>
    <lineage>
        <taxon>Eukaryota</taxon>
        <taxon>Metazoa</taxon>
        <taxon>Ecdysozoa</taxon>
        <taxon>Arthropoda</taxon>
        <taxon>Chelicerata</taxon>
        <taxon>Arachnida</taxon>
        <taxon>Acari</taxon>
        <taxon>Parasitiformes</taxon>
        <taxon>Ixodida</taxon>
        <taxon>Ixodoidea</taxon>
        <taxon>Ixodidae</taxon>
        <taxon>Ixodinae</taxon>
        <taxon>Ixodes</taxon>
    </lineage>
</organism>
<feature type="non-terminal residue" evidence="1">
    <location>
        <position position="711"/>
    </location>
</feature>